<dbReference type="EMBL" id="FWFR01000006">
    <property type="protein sequence ID" value="SLN77259.1"/>
    <property type="molecule type" value="Genomic_DNA"/>
</dbReference>
<evidence type="ECO:0000259" key="1">
    <source>
        <dbReference type="Pfam" id="PF01381"/>
    </source>
</evidence>
<reference evidence="2 3" key="1">
    <citation type="submission" date="2017-03" db="EMBL/GenBank/DDBJ databases">
        <authorList>
            <person name="Afonso C.L."/>
            <person name="Miller P.J."/>
            <person name="Scott M.A."/>
            <person name="Spackman E."/>
            <person name="Goraichik I."/>
            <person name="Dimitrov K.M."/>
            <person name="Suarez D.L."/>
            <person name="Swayne D.E."/>
        </authorList>
    </citation>
    <scope>NUCLEOTIDE SEQUENCE [LARGE SCALE GENOMIC DNA]</scope>
    <source>
        <strain evidence="2 3">CECT 7691</strain>
    </source>
</reference>
<evidence type="ECO:0000313" key="3">
    <source>
        <dbReference type="Proteomes" id="UP000193200"/>
    </source>
</evidence>
<sequence length="79" mass="8750">MTARREIPALSLVPRGLSRELAAAYVGVSPNTYSKWVESGLMPKPKRVGGRVVWDRQAVDLAFSALPGDDERNPWDDPE</sequence>
<evidence type="ECO:0000313" key="2">
    <source>
        <dbReference type="EMBL" id="SLN77259.1"/>
    </source>
</evidence>
<feature type="domain" description="HTH cro/C1-type" evidence="1">
    <location>
        <begin position="14"/>
        <end position="47"/>
    </location>
</feature>
<protein>
    <recommendedName>
        <fullName evidence="1">HTH cro/C1-type domain-containing protein</fullName>
    </recommendedName>
</protein>
<dbReference type="AlphaFoldDB" id="A0A1Y5TYY4"/>
<dbReference type="InterPro" id="IPR001387">
    <property type="entry name" value="Cro/C1-type_HTH"/>
</dbReference>
<dbReference type="InterPro" id="IPR009061">
    <property type="entry name" value="DNA-bd_dom_put_sf"/>
</dbReference>
<gene>
    <name evidence="2" type="ORF">OCH7691_04354</name>
</gene>
<accession>A0A1Y5TYY4</accession>
<proteinExistence type="predicted"/>
<organism evidence="2 3">
    <name type="scientific">Oceanibacterium hippocampi</name>
    <dbReference type="NCBI Taxonomy" id="745714"/>
    <lineage>
        <taxon>Bacteria</taxon>
        <taxon>Pseudomonadati</taxon>
        <taxon>Pseudomonadota</taxon>
        <taxon>Alphaproteobacteria</taxon>
        <taxon>Sneathiellales</taxon>
        <taxon>Sneathiellaceae</taxon>
        <taxon>Oceanibacterium</taxon>
    </lineage>
</organism>
<dbReference type="OrthoDB" id="7220345at2"/>
<dbReference type="RefSeq" id="WP_085885684.1">
    <property type="nucleotide sequence ID" value="NZ_FWFR01000006.1"/>
</dbReference>
<name>A0A1Y5TYY4_9PROT</name>
<dbReference type="InParanoid" id="A0A1Y5TYY4"/>
<keyword evidence="3" id="KW-1185">Reference proteome</keyword>
<dbReference type="Pfam" id="PF01381">
    <property type="entry name" value="HTH_3"/>
    <property type="match status" value="1"/>
</dbReference>
<dbReference type="Proteomes" id="UP000193200">
    <property type="component" value="Unassembled WGS sequence"/>
</dbReference>
<dbReference type="SUPFAM" id="SSF46955">
    <property type="entry name" value="Putative DNA-binding domain"/>
    <property type="match status" value="1"/>
</dbReference>